<dbReference type="HAMAP" id="MF_04110">
    <property type="entry name" value="ENDOLYSIN_T4"/>
    <property type="match status" value="1"/>
</dbReference>
<dbReference type="InterPro" id="IPR023347">
    <property type="entry name" value="Lysozyme_dom_sf"/>
</dbReference>
<keyword evidence="5" id="KW-1035">Host cytoplasm</keyword>
<dbReference type="Gene3D" id="2.30.30.40">
    <property type="entry name" value="SH3 Domains"/>
    <property type="match status" value="1"/>
</dbReference>
<dbReference type="InterPro" id="IPR051018">
    <property type="entry name" value="Bacteriophage_GH24"/>
</dbReference>
<dbReference type="Gene3D" id="1.10.530.40">
    <property type="match status" value="1"/>
</dbReference>
<dbReference type="Pfam" id="PF00959">
    <property type="entry name" value="Phage_lysozyme"/>
    <property type="match status" value="1"/>
</dbReference>
<dbReference type="InterPro" id="IPR003646">
    <property type="entry name" value="SH3-like_bac-type"/>
</dbReference>
<evidence type="ECO:0000313" key="11">
    <source>
        <dbReference type="Proteomes" id="UP000757435"/>
    </source>
</evidence>
<dbReference type="PANTHER" id="PTHR38107">
    <property type="match status" value="1"/>
</dbReference>
<evidence type="ECO:0000256" key="2">
    <source>
        <dbReference type="ARBA" id="ARBA00022529"/>
    </source>
</evidence>
<feature type="region of interest" description="Disordered" evidence="8">
    <location>
        <begin position="390"/>
        <end position="441"/>
    </location>
</feature>
<dbReference type="GO" id="GO:0031640">
    <property type="term" value="P:killing of cells of another organism"/>
    <property type="evidence" value="ECO:0007669"/>
    <property type="project" value="UniProtKB-KW"/>
</dbReference>
<keyword evidence="2 7" id="KW-0929">Antimicrobial</keyword>
<evidence type="ECO:0000256" key="8">
    <source>
        <dbReference type="SAM" id="MobiDB-lite"/>
    </source>
</evidence>
<evidence type="ECO:0000256" key="3">
    <source>
        <dbReference type="ARBA" id="ARBA00022638"/>
    </source>
</evidence>
<feature type="domain" description="SH3b" evidence="9">
    <location>
        <begin position="310"/>
        <end position="383"/>
    </location>
</feature>
<comment type="caution">
    <text evidence="10">The sequence shown here is derived from an EMBL/GenBank/DDBJ whole genome shotgun (WGS) entry which is preliminary data.</text>
</comment>
<evidence type="ECO:0000256" key="5">
    <source>
        <dbReference type="ARBA" id="ARBA00023200"/>
    </source>
</evidence>
<sequence length="587" mass="62597">MSRTTDNSLKRAEAIALNPQGKGFKNEFGDAATQVYSVRIKQKSSFNLRLTGNASAELVQDRNRNARIDSGETLGRSQLSQGKNSLKLNSVNKGTYFLKVNGGGDRPATYQLTLSTQPVSLSSTSQSGGYQYLKSSSSQSRGLLSDLFGNLFGGSSSRWNGSFINRTAGNVDDYNSYNFSRPDLKKDLGGRGKSGKTLARLKLNYGSGSPGSGINSDNYALQTSTQVSLKAGKFYEVKSDSNDGTRFFFRNRQTGKVVTSLNGDWRGNSSGAWTQLLSVPENAGGSFDFYVQYYERTGDSAIDVSLKEVQPTAKVVTSTLNLRSKASTVNNSPIAALNSGTNLKILGKVKSSDDTSVPDWYQVSTSDGKRGYVAAQSNLVQVDGNSSIANFGNGSSNGGSSGSSGSNNNNTNNNSGGIQSGGTTSNPTPRPTGGSGSSDGSINSKGLNVLKSFEGLRLDSYLDPVGVWTIGYGTTSGIRAGMRITEAQAESYLKQDLDRFERAVKSAVKVSLNSDQFSALVSFTYNVGEGALNSSTLLRKLNQGDYQGAANEFARWNKGDGVELPGLTRRRSAEKALFLGQDYTAFL</sequence>
<dbReference type="PANTHER" id="PTHR38107:SF3">
    <property type="entry name" value="LYSOZYME RRRD-RELATED"/>
    <property type="match status" value="1"/>
</dbReference>
<dbReference type="GO" id="GO:0042742">
    <property type="term" value="P:defense response to bacterium"/>
    <property type="evidence" value="ECO:0007669"/>
    <property type="project" value="UniProtKB-KW"/>
</dbReference>
<comment type="catalytic activity">
    <reaction evidence="1 7">
        <text>Hydrolysis of (1-&gt;4)-beta-linkages between N-acetylmuramic acid and N-acetyl-D-glucosamine residues in a peptidoglycan and between N-acetyl-D-glucosamine residues in chitodextrins.</text>
        <dbReference type="EC" id="3.2.1.17"/>
    </reaction>
</comment>
<dbReference type="PROSITE" id="PS51781">
    <property type="entry name" value="SH3B"/>
    <property type="match status" value="1"/>
</dbReference>
<dbReference type="CDD" id="cd00737">
    <property type="entry name" value="lyz_endolysin_autolysin"/>
    <property type="match status" value="1"/>
</dbReference>
<accession>A0A951Q7A0</accession>
<dbReference type="SMART" id="SM00287">
    <property type="entry name" value="SH3b"/>
    <property type="match status" value="1"/>
</dbReference>
<feature type="compositionally biased region" description="Low complexity" evidence="8">
    <location>
        <begin position="403"/>
        <end position="427"/>
    </location>
</feature>
<keyword evidence="6 7" id="KW-0326">Glycosidase</keyword>
<evidence type="ECO:0000256" key="7">
    <source>
        <dbReference type="RuleBase" id="RU003788"/>
    </source>
</evidence>
<evidence type="ECO:0000256" key="4">
    <source>
        <dbReference type="ARBA" id="ARBA00022801"/>
    </source>
</evidence>
<reference evidence="10" key="1">
    <citation type="submission" date="2021-05" db="EMBL/GenBank/DDBJ databases">
        <authorList>
            <person name="Pietrasiak N."/>
            <person name="Ward R."/>
            <person name="Stajich J.E."/>
            <person name="Kurbessoian T."/>
        </authorList>
    </citation>
    <scope>NUCLEOTIDE SEQUENCE</scope>
    <source>
        <strain evidence="10">UHER 2000/2452</strain>
    </source>
</reference>
<dbReference type="InterPro" id="IPR034690">
    <property type="entry name" value="Endolysin_T4_type"/>
</dbReference>
<keyword evidence="4 7" id="KW-0378">Hydrolase</keyword>
<dbReference type="Proteomes" id="UP000757435">
    <property type="component" value="Unassembled WGS sequence"/>
</dbReference>
<dbReference type="Gene3D" id="2.60.120.380">
    <property type="match status" value="1"/>
</dbReference>
<dbReference type="InterPro" id="IPR002196">
    <property type="entry name" value="Glyco_hydro_24"/>
</dbReference>
<name>A0A951Q7A0_9CYAN</name>
<evidence type="ECO:0000256" key="6">
    <source>
        <dbReference type="ARBA" id="ARBA00023295"/>
    </source>
</evidence>
<dbReference type="EMBL" id="JAHHHD010000002">
    <property type="protein sequence ID" value="MBW4657446.1"/>
    <property type="molecule type" value="Genomic_DNA"/>
</dbReference>
<dbReference type="GO" id="GO:0003796">
    <property type="term" value="F:lysozyme activity"/>
    <property type="evidence" value="ECO:0007669"/>
    <property type="project" value="UniProtKB-EC"/>
</dbReference>
<keyword evidence="3 7" id="KW-0081">Bacteriolytic enzyme</keyword>
<dbReference type="GO" id="GO:0016998">
    <property type="term" value="P:cell wall macromolecule catabolic process"/>
    <property type="evidence" value="ECO:0007669"/>
    <property type="project" value="InterPro"/>
</dbReference>
<comment type="similarity">
    <text evidence="7">Belongs to the glycosyl hydrolase 24 family.</text>
</comment>
<dbReference type="Pfam" id="PF08239">
    <property type="entry name" value="SH3_3"/>
    <property type="match status" value="1"/>
</dbReference>
<dbReference type="AlphaFoldDB" id="A0A951Q7A0"/>
<dbReference type="SUPFAM" id="SSF53955">
    <property type="entry name" value="Lysozyme-like"/>
    <property type="match status" value="1"/>
</dbReference>
<proteinExistence type="inferred from homology"/>
<evidence type="ECO:0000256" key="1">
    <source>
        <dbReference type="ARBA" id="ARBA00000632"/>
    </source>
</evidence>
<gene>
    <name evidence="10" type="ORF">KME15_02135</name>
</gene>
<evidence type="ECO:0000259" key="9">
    <source>
        <dbReference type="PROSITE" id="PS51781"/>
    </source>
</evidence>
<dbReference type="InterPro" id="IPR023346">
    <property type="entry name" value="Lysozyme-like_dom_sf"/>
</dbReference>
<dbReference type="EC" id="3.2.1.17" evidence="7"/>
<protein>
    <recommendedName>
        <fullName evidence="7">Lysozyme</fullName>
        <ecNumber evidence="7">3.2.1.17</ecNumber>
    </recommendedName>
</protein>
<evidence type="ECO:0000313" key="10">
    <source>
        <dbReference type="EMBL" id="MBW4657446.1"/>
    </source>
</evidence>
<dbReference type="GO" id="GO:0009253">
    <property type="term" value="P:peptidoglycan catabolic process"/>
    <property type="evidence" value="ECO:0007669"/>
    <property type="project" value="InterPro"/>
</dbReference>
<organism evidence="10 11">
    <name type="scientific">Drouetiella hepatica Uher 2000/2452</name>
    <dbReference type="NCBI Taxonomy" id="904376"/>
    <lineage>
        <taxon>Bacteria</taxon>
        <taxon>Bacillati</taxon>
        <taxon>Cyanobacteriota</taxon>
        <taxon>Cyanophyceae</taxon>
        <taxon>Oculatellales</taxon>
        <taxon>Oculatellaceae</taxon>
        <taxon>Drouetiella</taxon>
    </lineage>
</organism>
<dbReference type="InterPro" id="IPR033907">
    <property type="entry name" value="Endolysin_autolysin"/>
</dbReference>
<reference evidence="10" key="2">
    <citation type="journal article" date="2022" name="Microbiol. Resour. Announc.">
        <title>Metagenome Sequencing to Explore Phylogenomics of Terrestrial Cyanobacteria.</title>
        <authorList>
            <person name="Ward R.D."/>
            <person name="Stajich J.E."/>
            <person name="Johansen J.R."/>
            <person name="Huntemann M."/>
            <person name="Clum A."/>
            <person name="Foster B."/>
            <person name="Foster B."/>
            <person name="Roux S."/>
            <person name="Palaniappan K."/>
            <person name="Varghese N."/>
            <person name="Mukherjee S."/>
            <person name="Reddy T.B.K."/>
            <person name="Daum C."/>
            <person name="Copeland A."/>
            <person name="Chen I.A."/>
            <person name="Ivanova N.N."/>
            <person name="Kyrpides N.C."/>
            <person name="Shapiro N."/>
            <person name="Eloe-Fadrosh E.A."/>
            <person name="Pietrasiak N."/>
        </authorList>
    </citation>
    <scope>NUCLEOTIDE SEQUENCE</scope>
    <source>
        <strain evidence="10">UHER 2000/2452</strain>
    </source>
</reference>